<protein>
    <recommendedName>
        <fullName evidence="1">Calcineurin-like phosphoesterase domain-containing protein</fullName>
    </recommendedName>
</protein>
<keyword evidence="3" id="KW-1185">Reference proteome</keyword>
<proteinExistence type="predicted"/>
<dbReference type="InterPro" id="IPR029052">
    <property type="entry name" value="Metallo-depent_PP-like"/>
</dbReference>
<name>A0AAD5X4H9_9FUNG</name>
<dbReference type="Pfam" id="PF00149">
    <property type="entry name" value="Metallophos"/>
    <property type="match status" value="1"/>
</dbReference>
<dbReference type="SUPFAM" id="SSF56300">
    <property type="entry name" value="Metallo-dependent phosphatases"/>
    <property type="match status" value="1"/>
</dbReference>
<gene>
    <name evidence="2" type="ORF">HK097_000968</name>
</gene>
<dbReference type="EMBL" id="JADGJD010000119">
    <property type="protein sequence ID" value="KAJ3054722.1"/>
    <property type="molecule type" value="Genomic_DNA"/>
</dbReference>
<dbReference type="PANTHER" id="PTHR46546:SF4">
    <property type="entry name" value="SHEWANELLA-LIKE PROTEIN PHOSPHATASE 1"/>
    <property type="match status" value="1"/>
</dbReference>
<dbReference type="Proteomes" id="UP001212841">
    <property type="component" value="Unassembled WGS sequence"/>
</dbReference>
<dbReference type="InterPro" id="IPR004843">
    <property type="entry name" value="Calcineurin-like_PHP"/>
</dbReference>
<evidence type="ECO:0000259" key="1">
    <source>
        <dbReference type="Pfam" id="PF00149"/>
    </source>
</evidence>
<accession>A0AAD5X4H9</accession>
<dbReference type="PANTHER" id="PTHR46546">
    <property type="entry name" value="SHEWANELLA-LIKE PROTEIN PHOSPHATASE 1"/>
    <property type="match status" value="1"/>
</dbReference>
<evidence type="ECO:0000313" key="3">
    <source>
        <dbReference type="Proteomes" id="UP001212841"/>
    </source>
</evidence>
<dbReference type="GO" id="GO:0016787">
    <property type="term" value="F:hydrolase activity"/>
    <property type="evidence" value="ECO:0007669"/>
    <property type="project" value="InterPro"/>
</dbReference>
<evidence type="ECO:0000313" key="2">
    <source>
        <dbReference type="EMBL" id="KAJ3054722.1"/>
    </source>
</evidence>
<feature type="domain" description="Calcineurin-like phosphoesterase" evidence="1">
    <location>
        <begin position="16"/>
        <end position="191"/>
    </location>
</feature>
<organism evidence="2 3">
    <name type="scientific">Rhizophlyctis rosea</name>
    <dbReference type="NCBI Taxonomy" id="64517"/>
    <lineage>
        <taxon>Eukaryota</taxon>
        <taxon>Fungi</taxon>
        <taxon>Fungi incertae sedis</taxon>
        <taxon>Chytridiomycota</taxon>
        <taxon>Chytridiomycota incertae sedis</taxon>
        <taxon>Chytridiomycetes</taxon>
        <taxon>Rhizophlyctidales</taxon>
        <taxon>Rhizophlyctidaceae</taxon>
        <taxon>Rhizophlyctis</taxon>
    </lineage>
</organism>
<dbReference type="AlphaFoldDB" id="A0AAD5X4H9"/>
<comment type="caution">
    <text evidence="2">The sequence shown here is derived from an EMBL/GenBank/DDBJ whole genome shotgun (WGS) entry which is preliminary data.</text>
</comment>
<sequence>MANVTDPSGNWVGNDTIFVQTGDIVDRGPDTIELYKMMHRLQFQASWTGGAVVPLLGNHEVMNMMEDYRYVTEDDVKSFGGLEERKQAWSREGTYLRTLNITALVNGTLFLHGGLHPKWALPSVETLNLEARNHLLTKTPAELWNVPLFGGDGPLWYRGYAMDGEDTVCSVLDKVLSILKANRMVIGHTPQRDGRILSRCKGRVFVIDVGISRVYGGNAAALEIVGDRVKALYPSGKVVQLA</sequence>
<reference evidence="2" key="1">
    <citation type="submission" date="2020-05" db="EMBL/GenBank/DDBJ databases">
        <title>Phylogenomic resolution of chytrid fungi.</title>
        <authorList>
            <person name="Stajich J.E."/>
            <person name="Amses K."/>
            <person name="Simmons R."/>
            <person name="Seto K."/>
            <person name="Myers J."/>
            <person name="Bonds A."/>
            <person name="Quandt C.A."/>
            <person name="Barry K."/>
            <person name="Liu P."/>
            <person name="Grigoriev I."/>
            <person name="Longcore J.E."/>
            <person name="James T.Y."/>
        </authorList>
    </citation>
    <scope>NUCLEOTIDE SEQUENCE</scope>
    <source>
        <strain evidence="2">JEL0318</strain>
    </source>
</reference>
<dbReference type="Gene3D" id="3.60.21.10">
    <property type="match status" value="1"/>
</dbReference>